<feature type="transmembrane region" description="Helical" evidence="7">
    <location>
        <begin position="139"/>
        <end position="157"/>
    </location>
</feature>
<evidence type="ECO:0000313" key="9">
    <source>
        <dbReference type="Proteomes" id="UP000284605"/>
    </source>
</evidence>
<protein>
    <recommendedName>
        <fullName evidence="7">UPF0114 protein D3874_02160</fullName>
    </recommendedName>
</protein>
<dbReference type="OrthoDB" id="9783569at2"/>
<feature type="transmembrane region" description="Helical" evidence="7">
    <location>
        <begin position="53"/>
        <end position="76"/>
    </location>
</feature>
<evidence type="ECO:0000256" key="2">
    <source>
        <dbReference type="ARBA" id="ARBA00005774"/>
    </source>
</evidence>
<sequence>MLERMIEQTILASRWLLVPLYLGLAAMLLVLIWQFYTDLFHVVGSLGAADDSAIILETLALIDLVLVAGLITMVVISSYESFVSKIDVKEGSDTPPLFGKLDPGTLKIKLGASIVAISSIQLLKAFVSVEKYTSSDLAWLIGIHMTLVVSTLLMAIIDKLTFAKARDKVKEAGLSSSGH</sequence>
<keyword evidence="6 7" id="KW-0472">Membrane</keyword>
<reference evidence="8 9" key="1">
    <citation type="submission" date="2018-09" db="EMBL/GenBank/DDBJ databases">
        <authorList>
            <person name="Zhu H."/>
        </authorList>
    </citation>
    <scope>NUCLEOTIDE SEQUENCE [LARGE SCALE GENOMIC DNA]</scope>
    <source>
        <strain evidence="8 9">K1W22B-8</strain>
    </source>
</reference>
<proteinExistence type="inferred from homology"/>
<dbReference type="HAMAP" id="MF_00143">
    <property type="entry name" value="UPF0114"/>
    <property type="match status" value="1"/>
</dbReference>
<dbReference type="GO" id="GO:0005886">
    <property type="term" value="C:plasma membrane"/>
    <property type="evidence" value="ECO:0007669"/>
    <property type="project" value="UniProtKB-SubCell"/>
</dbReference>
<keyword evidence="5 7" id="KW-1133">Transmembrane helix</keyword>
<dbReference type="InterPro" id="IPR020761">
    <property type="entry name" value="UPF0114_bac"/>
</dbReference>
<gene>
    <name evidence="8" type="ORF">D3874_02160</name>
</gene>
<organism evidence="8 9">
    <name type="scientific">Oleomonas cavernae</name>
    <dbReference type="NCBI Taxonomy" id="2320859"/>
    <lineage>
        <taxon>Bacteria</taxon>
        <taxon>Pseudomonadati</taxon>
        <taxon>Pseudomonadota</taxon>
        <taxon>Alphaproteobacteria</taxon>
        <taxon>Acetobacterales</taxon>
        <taxon>Acetobacteraceae</taxon>
        <taxon>Oleomonas</taxon>
    </lineage>
</organism>
<evidence type="ECO:0000256" key="4">
    <source>
        <dbReference type="ARBA" id="ARBA00022692"/>
    </source>
</evidence>
<evidence type="ECO:0000256" key="3">
    <source>
        <dbReference type="ARBA" id="ARBA00022475"/>
    </source>
</evidence>
<dbReference type="RefSeq" id="WP_119775957.1">
    <property type="nucleotide sequence ID" value="NZ_QYUK01000008.1"/>
</dbReference>
<evidence type="ECO:0000256" key="1">
    <source>
        <dbReference type="ARBA" id="ARBA00004651"/>
    </source>
</evidence>
<keyword evidence="9" id="KW-1185">Reference proteome</keyword>
<keyword evidence="3 7" id="KW-1003">Cell membrane</keyword>
<dbReference type="Pfam" id="PF03350">
    <property type="entry name" value="UPF0114"/>
    <property type="match status" value="1"/>
</dbReference>
<accession>A0A418WTQ9</accession>
<dbReference type="AlphaFoldDB" id="A0A418WTQ9"/>
<evidence type="ECO:0000256" key="6">
    <source>
        <dbReference type="ARBA" id="ARBA00023136"/>
    </source>
</evidence>
<dbReference type="EMBL" id="QYUK01000008">
    <property type="protein sequence ID" value="RJF94653.1"/>
    <property type="molecule type" value="Genomic_DNA"/>
</dbReference>
<comment type="similarity">
    <text evidence="2 7">Belongs to the UPF0114 family.</text>
</comment>
<comment type="subcellular location">
    <subcellularLocation>
        <location evidence="1 7">Cell membrane</location>
        <topology evidence="1 7">Multi-pass membrane protein</topology>
    </subcellularLocation>
</comment>
<evidence type="ECO:0000313" key="8">
    <source>
        <dbReference type="EMBL" id="RJF94653.1"/>
    </source>
</evidence>
<evidence type="ECO:0000256" key="7">
    <source>
        <dbReference type="HAMAP-Rule" id="MF_00143"/>
    </source>
</evidence>
<feature type="transmembrane region" description="Helical" evidence="7">
    <location>
        <begin position="12"/>
        <end position="33"/>
    </location>
</feature>
<comment type="caution">
    <text evidence="8">The sequence shown here is derived from an EMBL/GenBank/DDBJ whole genome shotgun (WGS) entry which is preliminary data.</text>
</comment>
<dbReference type="PANTHER" id="PTHR38596:SF1">
    <property type="entry name" value="UPF0114 PROTEIN YQHA"/>
    <property type="match status" value="1"/>
</dbReference>
<dbReference type="InterPro" id="IPR005134">
    <property type="entry name" value="UPF0114"/>
</dbReference>
<keyword evidence="4 7" id="KW-0812">Transmembrane</keyword>
<evidence type="ECO:0000256" key="5">
    <source>
        <dbReference type="ARBA" id="ARBA00022989"/>
    </source>
</evidence>
<dbReference type="PANTHER" id="PTHR38596">
    <property type="entry name" value="UPF0114 PROTEIN YQHA"/>
    <property type="match status" value="1"/>
</dbReference>
<name>A0A418WTQ9_9PROT</name>
<dbReference type="NCBIfam" id="TIGR00645">
    <property type="entry name" value="HI0507"/>
    <property type="match status" value="1"/>
</dbReference>
<dbReference type="Proteomes" id="UP000284605">
    <property type="component" value="Unassembled WGS sequence"/>
</dbReference>